<dbReference type="InterPro" id="IPR008972">
    <property type="entry name" value="Cupredoxin"/>
</dbReference>
<feature type="compositionally biased region" description="Low complexity" evidence="3">
    <location>
        <begin position="178"/>
        <end position="187"/>
    </location>
</feature>
<dbReference type="FunFam" id="2.60.40.420:FF:000003">
    <property type="entry name" value="Blue copper"/>
    <property type="match status" value="1"/>
</dbReference>
<feature type="compositionally biased region" description="Low complexity" evidence="3">
    <location>
        <begin position="162"/>
        <end position="171"/>
    </location>
</feature>
<dbReference type="PANTHER" id="PTHR33021">
    <property type="entry name" value="BLUE COPPER PROTEIN"/>
    <property type="match status" value="1"/>
</dbReference>
<dbReference type="GO" id="GO:0005886">
    <property type="term" value="C:plasma membrane"/>
    <property type="evidence" value="ECO:0007669"/>
    <property type="project" value="TreeGrafter"/>
</dbReference>
<dbReference type="GO" id="GO:0046872">
    <property type="term" value="F:metal ion binding"/>
    <property type="evidence" value="ECO:0007669"/>
    <property type="project" value="UniProtKB-KW"/>
</dbReference>
<dbReference type="CDD" id="cd04216">
    <property type="entry name" value="Phytocyanin"/>
    <property type="match status" value="1"/>
</dbReference>
<feature type="signal peptide" evidence="4">
    <location>
        <begin position="1"/>
        <end position="22"/>
    </location>
</feature>
<dbReference type="InterPro" id="IPR003245">
    <property type="entry name" value="Phytocyanin_dom"/>
</dbReference>
<dbReference type="AlphaFoldDB" id="A0A5J5A291"/>
<feature type="chain" id="PRO_5023893832" description="Phytocyanin domain-containing protein" evidence="4">
    <location>
        <begin position="23"/>
        <end position="219"/>
    </location>
</feature>
<feature type="compositionally biased region" description="Low complexity" evidence="3">
    <location>
        <begin position="140"/>
        <end position="155"/>
    </location>
</feature>
<evidence type="ECO:0000313" key="7">
    <source>
        <dbReference type="Proteomes" id="UP000325577"/>
    </source>
</evidence>
<gene>
    <name evidence="6" type="ORF">F0562_010993</name>
</gene>
<protein>
    <recommendedName>
        <fullName evidence="5">Phytocyanin domain-containing protein</fullName>
    </recommendedName>
</protein>
<dbReference type="SUPFAM" id="SSF49503">
    <property type="entry name" value="Cupredoxins"/>
    <property type="match status" value="1"/>
</dbReference>
<evidence type="ECO:0000259" key="5">
    <source>
        <dbReference type="PROSITE" id="PS51485"/>
    </source>
</evidence>
<dbReference type="OrthoDB" id="687020at2759"/>
<keyword evidence="1" id="KW-0479">Metal-binding</keyword>
<dbReference type="Gene3D" id="2.60.40.420">
    <property type="entry name" value="Cupredoxins - blue copper proteins"/>
    <property type="match status" value="1"/>
</dbReference>
<dbReference type="PROSITE" id="PS51485">
    <property type="entry name" value="PHYTOCYANIN"/>
    <property type="match status" value="1"/>
</dbReference>
<feature type="compositionally biased region" description="Pro residues" evidence="3">
    <location>
        <begin position="125"/>
        <end position="139"/>
    </location>
</feature>
<organism evidence="6 7">
    <name type="scientific">Nyssa sinensis</name>
    <dbReference type="NCBI Taxonomy" id="561372"/>
    <lineage>
        <taxon>Eukaryota</taxon>
        <taxon>Viridiplantae</taxon>
        <taxon>Streptophyta</taxon>
        <taxon>Embryophyta</taxon>
        <taxon>Tracheophyta</taxon>
        <taxon>Spermatophyta</taxon>
        <taxon>Magnoliopsida</taxon>
        <taxon>eudicotyledons</taxon>
        <taxon>Gunneridae</taxon>
        <taxon>Pentapetalae</taxon>
        <taxon>asterids</taxon>
        <taxon>Cornales</taxon>
        <taxon>Nyssaceae</taxon>
        <taxon>Nyssa</taxon>
    </lineage>
</organism>
<dbReference type="Proteomes" id="UP000325577">
    <property type="component" value="Linkage Group LG4"/>
</dbReference>
<feature type="domain" description="Phytocyanin" evidence="5">
    <location>
        <begin position="23"/>
        <end position="122"/>
    </location>
</feature>
<reference evidence="6 7" key="1">
    <citation type="submission" date="2019-09" db="EMBL/GenBank/DDBJ databases">
        <title>A chromosome-level genome assembly of the Chinese tupelo Nyssa sinensis.</title>
        <authorList>
            <person name="Yang X."/>
            <person name="Kang M."/>
            <person name="Yang Y."/>
            <person name="Xiong H."/>
            <person name="Wang M."/>
            <person name="Zhang Z."/>
            <person name="Wang Z."/>
            <person name="Wu H."/>
            <person name="Ma T."/>
            <person name="Liu J."/>
            <person name="Xi Z."/>
        </authorList>
    </citation>
    <scope>NUCLEOTIDE SEQUENCE [LARGE SCALE GENOMIC DNA]</scope>
    <source>
        <strain evidence="6">J267</strain>
        <tissue evidence="6">Leaf</tissue>
    </source>
</reference>
<dbReference type="PANTHER" id="PTHR33021:SF492">
    <property type="entry name" value="UCLACYANIN 1"/>
    <property type="match status" value="1"/>
</dbReference>
<sequence length="219" mass="22515">MSTLRTLMSLAVTAMLVEVAMAANYTVGAPNGGWDTSTNLQSWASSQSFSVGDNLIFAYTPNHDVLEVTKADYDSCQTSNPLQTYNGGTTVIPLTSPVKRSFICGTSGHCGQGMKVEIDTLAISAPPPATPPPASPVTPPVTETPTPAQSPKSAPTSPPSKSPVSNPTSTPFIPSIESPANSPSPSVSSPPPPSSASQVNILAGFTLGIVFAMTLLQTL</sequence>
<dbReference type="InterPro" id="IPR039391">
    <property type="entry name" value="Phytocyanin-like"/>
</dbReference>
<accession>A0A5J5A291</accession>
<proteinExistence type="predicted"/>
<feature type="region of interest" description="Disordered" evidence="3">
    <location>
        <begin position="123"/>
        <end position="196"/>
    </location>
</feature>
<evidence type="ECO:0000256" key="1">
    <source>
        <dbReference type="ARBA" id="ARBA00022723"/>
    </source>
</evidence>
<evidence type="ECO:0000256" key="3">
    <source>
        <dbReference type="SAM" id="MobiDB-lite"/>
    </source>
</evidence>
<name>A0A5J5A291_9ASTE</name>
<dbReference type="Pfam" id="PF02298">
    <property type="entry name" value="Cu_bind_like"/>
    <property type="match status" value="1"/>
</dbReference>
<keyword evidence="7" id="KW-1185">Reference proteome</keyword>
<evidence type="ECO:0000256" key="4">
    <source>
        <dbReference type="SAM" id="SignalP"/>
    </source>
</evidence>
<dbReference type="GO" id="GO:0009055">
    <property type="term" value="F:electron transfer activity"/>
    <property type="evidence" value="ECO:0007669"/>
    <property type="project" value="InterPro"/>
</dbReference>
<keyword evidence="4" id="KW-0732">Signal</keyword>
<evidence type="ECO:0000256" key="2">
    <source>
        <dbReference type="ARBA" id="ARBA00023180"/>
    </source>
</evidence>
<evidence type="ECO:0000313" key="6">
    <source>
        <dbReference type="EMBL" id="KAA8524570.1"/>
    </source>
</evidence>
<dbReference type="EMBL" id="CM018047">
    <property type="protein sequence ID" value="KAA8524570.1"/>
    <property type="molecule type" value="Genomic_DNA"/>
</dbReference>
<keyword evidence="2" id="KW-0325">Glycoprotein</keyword>